<dbReference type="InterPro" id="IPR041492">
    <property type="entry name" value="HAD_2"/>
</dbReference>
<name>A0A8J8MIR3_9FIRM</name>
<evidence type="ECO:0000313" key="2">
    <source>
        <dbReference type="Proteomes" id="UP000683246"/>
    </source>
</evidence>
<dbReference type="InterPro" id="IPR023198">
    <property type="entry name" value="PGP-like_dom2"/>
</dbReference>
<reference evidence="1" key="1">
    <citation type="submission" date="2020-07" db="EMBL/GenBank/DDBJ databases">
        <title>Vallitalea pronyensis genome.</title>
        <authorList>
            <person name="Postec A."/>
        </authorList>
    </citation>
    <scope>NUCLEOTIDE SEQUENCE</scope>
    <source>
        <strain evidence="1">FatNI3</strain>
    </source>
</reference>
<dbReference type="InterPro" id="IPR023214">
    <property type="entry name" value="HAD_sf"/>
</dbReference>
<keyword evidence="1" id="KW-0378">Hydrolase</keyword>
<dbReference type="Gene3D" id="3.40.50.1000">
    <property type="entry name" value="HAD superfamily/HAD-like"/>
    <property type="match status" value="1"/>
</dbReference>
<dbReference type="AlphaFoldDB" id="A0A8J8MIR3"/>
<dbReference type="KEGG" id="vpy:HZI73_07720"/>
<dbReference type="Proteomes" id="UP000683246">
    <property type="component" value="Chromosome"/>
</dbReference>
<protein>
    <submittedName>
        <fullName evidence="1">HAD-IA family hydrolase</fullName>
    </submittedName>
</protein>
<dbReference type="InterPro" id="IPR006439">
    <property type="entry name" value="HAD-SF_hydro_IA"/>
</dbReference>
<organism evidence="1 2">
    <name type="scientific">Vallitalea pronyensis</name>
    <dbReference type="NCBI Taxonomy" id="1348613"/>
    <lineage>
        <taxon>Bacteria</taxon>
        <taxon>Bacillati</taxon>
        <taxon>Bacillota</taxon>
        <taxon>Clostridia</taxon>
        <taxon>Lachnospirales</taxon>
        <taxon>Vallitaleaceae</taxon>
        <taxon>Vallitalea</taxon>
    </lineage>
</organism>
<dbReference type="RefSeq" id="WP_212697672.1">
    <property type="nucleotide sequence ID" value="NZ_CP058649.1"/>
</dbReference>
<evidence type="ECO:0000313" key="1">
    <source>
        <dbReference type="EMBL" id="QUI22192.1"/>
    </source>
</evidence>
<gene>
    <name evidence="1" type="ORF">HZI73_07720</name>
</gene>
<dbReference type="PRINTS" id="PR00413">
    <property type="entry name" value="HADHALOGNASE"/>
</dbReference>
<dbReference type="SFLD" id="SFLDG01129">
    <property type="entry name" value="C1.5:_HAD__Beta-PGM__Phosphata"/>
    <property type="match status" value="1"/>
</dbReference>
<dbReference type="EMBL" id="CP058649">
    <property type="protein sequence ID" value="QUI22192.1"/>
    <property type="molecule type" value="Genomic_DNA"/>
</dbReference>
<dbReference type="Pfam" id="PF13419">
    <property type="entry name" value="HAD_2"/>
    <property type="match status" value="1"/>
</dbReference>
<dbReference type="PANTHER" id="PTHR46649:SF5">
    <property type="entry name" value="F14L17.7 PROTEIN"/>
    <property type="match status" value="1"/>
</dbReference>
<accession>A0A8J8MIR3</accession>
<dbReference type="NCBIfam" id="TIGR01549">
    <property type="entry name" value="HAD-SF-IA-v1"/>
    <property type="match status" value="1"/>
</dbReference>
<dbReference type="Gene3D" id="1.10.150.240">
    <property type="entry name" value="Putative phosphatase, domain 2"/>
    <property type="match status" value="1"/>
</dbReference>
<sequence length="226" mass="26516">MKFVWFDLGYTLIYLEREEPYKRLLNRLGIHKNKNEIEQAFHLTDKYFMREKLGFFNGSAHGYMDEYLLKLNHFLDTQQPISYKDMVHVYQEEKVAPVWQRYDFTLDVLNTLKDHHIGIGLLSNWDTSARRILEELKLLELFDEVIISSEVNITKPNKEIFAMALEKTGLHQSECIYVGDNYYDDIVGCQRVGIEGKLINRFGRTGIEELSCEAYANIGEVVKAYL</sequence>
<dbReference type="SUPFAM" id="SSF56784">
    <property type="entry name" value="HAD-like"/>
    <property type="match status" value="1"/>
</dbReference>
<proteinExistence type="predicted"/>
<dbReference type="PANTHER" id="PTHR46649">
    <property type="match status" value="1"/>
</dbReference>
<keyword evidence="2" id="KW-1185">Reference proteome</keyword>
<dbReference type="GO" id="GO:0016787">
    <property type="term" value="F:hydrolase activity"/>
    <property type="evidence" value="ECO:0007669"/>
    <property type="project" value="UniProtKB-KW"/>
</dbReference>
<dbReference type="InterPro" id="IPR036412">
    <property type="entry name" value="HAD-like_sf"/>
</dbReference>
<dbReference type="SFLD" id="SFLDS00003">
    <property type="entry name" value="Haloacid_Dehalogenase"/>
    <property type="match status" value="1"/>
</dbReference>